<dbReference type="Proteomes" id="UP001589828">
    <property type="component" value="Unassembled WGS sequence"/>
</dbReference>
<dbReference type="GO" id="GO:0005524">
    <property type="term" value="F:ATP binding"/>
    <property type="evidence" value="ECO:0007669"/>
    <property type="project" value="UniProtKB-KW"/>
</dbReference>
<organism evidence="3 4">
    <name type="scientific">Mucilaginibacter angelicae</name>
    <dbReference type="NCBI Taxonomy" id="869718"/>
    <lineage>
        <taxon>Bacteria</taxon>
        <taxon>Pseudomonadati</taxon>
        <taxon>Bacteroidota</taxon>
        <taxon>Sphingobacteriia</taxon>
        <taxon>Sphingobacteriales</taxon>
        <taxon>Sphingobacteriaceae</taxon>
        <taxon>Mucilaginibacter</taxon>
    </lineage>
</organism>
<comment type="caution">
    <text evidence="3">The sequence shown here is derived from an EMBL/GenBank/DDBJ whole genome shotgun (WGS) entry which is preliminary data.</text>
</comment>
<dbReference type="PANTHER" id="PTHR33295">
    <property type="entry name" value="ATPASE"/>
    <property type="match status" value="1"/>
</dbReference>
<dbReference type="Pfam" id="PF13173">
    <property type="entry name" value="AAA_14"/>
    <property type="match status" value="1"/>
</dbReference>
<dbReference type="EMBL" id="JBHLTS010000004">
    <property type="protein sequence ID" value="MFC0512995.1"/>
    <property type="molecule type" value="Genomic_DNA"/>
</dbReference>
<evidence type="ECO:0000313" key="4">
    <source>
        <dbReference type="Proteomes" id="UP001589828"/>
    </source>
</evidence>
<keyword evidence="3" id="KW-0547">Nucleotide-binding</keyword>
<keyword evidence="3" id="KW-0067">ATP-binding</keyword>
<name>A0ABV6KZY9_9SPHI</name>
<dbReference type="RefSeq" id="WP_377020869.1">
    <property type="nucleotide sequence ID" value="NZ_JBHLTS010000004.1"/>
</dbReference>
<dbReference type="InterPro" id="IPR025420">
    <property type="entry name" value="DUF4143"/>
</dbReference>
<dbReference type="Pfam" id="PF13635">
    <property type="entry name" value="DUF4143"/>
    <property type="match status" value="1"/>
</dbReference>
<evidence type="ECO:0000259" key="2">
    <source>
        <dbReference type="Pfam" id="PF13635"/>
    </source>
</evidence>
<keyword evidence="4" id="KW-1185">Reference proteome</keyword>
<feature type="domain" description="DUF4143" evidence="2">
    <location>
        <begin position="219"/>
        <end position="384"/>
    </location>
</feature>
<proteinExistence type="predicted"/>
<protein>
    <submittedName>
        <fullName evidence="3">ATP-binding protein</fullName>
    </submittedName>
</protein>
<evidence type="ECO:0000259" key="1">
    <source>
        <dbReference type="Pfam" id="PF13173"/>
    </source>
</evidence>
<accession>A0ABV6KZY9</accession>
<dbReference type="InterPro" id="IPR027417">
    <property type="entry name" value="P-loop_NTPase"/>
</dbReference>
<sequence>MFKRSIVVELEKWLSKNGRKPLVIRGARQVGKTTMINQFAERFEQYIYLNLELANDRLPFEQFNSIEVLVQSLFFIKNKSLSKKGSTLIFIDEIQEVPEALNILRYFYESEPEIAIIAAGSMLETLFNKNISFPVGRVEYKVLRPASFPEFLDAIGERAALDYLETTPAPQFTHTKLLQLFHTYALIGGMPEIVNNYSISKDLTALQTVYESLIVAYIDDVEKYAATSSQVQYIRHAIRASFSQAGKRIKFEGFGNSSYRSRDMSEALRTLENALLIQLLYPSTDTKLPLLPDHKKSPRLQILDTGMLNYFAGIQKEILGTIDLNKVYQGTMIEHLVGQELLASQYNALSSLNFWVREKATSSAEVDFIWPFEGKLIPIEVKSGAEGKLKSLHLYMDLVSHQMAIRFYAGEILITEPVTPEGKKYHLLNLPYYLASQTERYLQWFQNKIENSKMLY</sequence>
<dbReference type="SUPFAM" id="SSF52540">
    <property type="entry name" value="P-loop containing nucleoside triphosphate hydrolases"/>
    <property type="match status" value="1"/>
</dbReference>
<feature type="domain" description="AAA" evidence="1">
    <location>
        <begin position="19"/>
        <end position="152"/>
    </location>
</feature>
<evidence type="ECO:0000313" key="3">
    <source>
        <dbReference type="EMBL" id="MFC0512995.1"/>
    </source>
</evidence>
<dbReference type="InterPro" id="IPR041682">
    <property type="entry name" value="AAA_14"/>
</dbReference>
<dbReference type="Gene3D" id="3.40.50.300">
    <property type="entry name" value="P-loop containing nucleotide triphosphate hydrolases"/>
    <property type="match status" value="1"/>
</dbReference>
<reference evidence="3 4" key="1">
    <citation type="submission" date="2024-09" db="EMBL/GenBank/DDBJ databases">
        <authorList>
            <person name="Sun Q."/>
            <person name="Mori K."/>
        </authorList>
    </citation>
    <scope>NUCLEOTIDE SEQUENCE [LARGE SCALE GENOMIC DNA]</scope>
    <source>
        <strain evidence="3 4">NCAIM B.02415</strain>
    </source>
</reference>
<gene>
    <name evidence="3" type="ORF">ACFFGT_02250</name>
</gene>
<dbReference type="PANTHER" id="PTHR33295:SF7">
    <property type="entry name" value="ATPASE"/>
    <property type="match status" value="1"/>
</dbReference>